<dbReference type="HAMAP" id="MF_00169">
    <property type="entry name" value="AroQ"/>
    <property type="match status" value="1"/>
</dbReference>
<dbReference type="PANTHER" id="PTHR21272:SF3">
    <property type="entry name" value="CATABOLIC 3-DEHYDROQUINASE"/>
    <property type="match status" value="1"/>
</dbReference>
<evidence type="ECO:0000256" key="8">
    <source>
        <dbReference type="PIRSR" id="PIRSR001399-1"/>
    </source>
</evidence>
<evidence type="ECO:0000256" key="6">
    <source>
        <dbReference type="ARBA" id="ARBA00023239"/>
    </source>
</evidence>
<name>A0A2W5Z773_9BACT</name>
<dbReference type="Gene3D" id="3.40.50.9100">
    <property type="entry name" value="Dehydroquinase, class II"/>
    <property type="match status" value="1"/>
</dbReference>
<dbReference type="EMBL" id="JAEKNS010000097">
    <property type="protein sequence ID" value="MBJ7595036.1"/>
    <property type="molecule type" value="Genomic_DNA"/>
</dbReference>
<accession>A0A934K2J8</accession>
<protein>
    <recommendedName>
        <fullName evidence="5 7">3-dehydroquinate dehydratase</fullName>
        <shortName evidence="7">3-dehydroquinase</shortName>
        <ecNumber evidence="5 7">4.2.1.10</ecNumber>
    </recommendedName>
    <alternativeName>
        <fullName evidence="7">Type II DHQase</fullName>
    </alternativeName>
</protein>
<dbReference type="UniPathway" id="UPA00053">
    <property type="reaction ID" value="UER00086"/>
</dbReference>
<sequence>MRILVLNGPNLGTIGRRQPEIYGHVTLAEIHDRLRREAEALDVEMRWELSNHEGALIDLIEEEDGQADAIVINPGGLAHTSVVLADALRGFDGPVVEVHLSNILSREEYRRTSHVAAAATAVITGAGADGYVMALQAAARLAAETTTERRR</sequence>
<evidence type="ECO:0000256" key="9">
    <source>
        <dbReference type="PIRSR" id="PIRSR001399-2"/>
    </source>
</evidence>
<dbReference type="NCBIfam" id="NF003805">
    <property type="entry name" value="PRK05395.1-2"/>
    <property type="match status" value="1"/>
</dbReference>
<comment type="pathway">
    <text evidence="2 7">Metabolic intermediate biosynthesis; chorismate biosynthesis; chorismate from D-erythrose 4-phosphate and phosphoenolpyruvate: step 3/7.</text>
</comment>
<dbReference type="InterPro" id="IPR036441">
    <property type="entry name" value="DHquinase_II_sf"/>
</dbReference>
<dbReference type="NCBIfam" id="NF003807">
    <property type="entry name" value="PRK05395.1-4"/>
    <property type="match status" value="1"/>
</dbReference>
<feature type="binding site" evidence="7 9">
    <location>
        <position position="79"/>
    </location>
    <ligand>
        <name>substrate</name>
    </ligand>
</feature>
<evidence type="ECO:0000256" key="4">
    <source>
        <dbReference type="ARBA" id="ARBA00011193"/>
    </source>
</evidence>
<keyword evidence="7" id="KW-0057">Aromatic amino acid biosynthesis</keyword>
<dbReference type="GO" id="GO:0019631">
    <property type="term" value="P:quinate catabolic process"/>
    <property type="evidence" value="ECO:0007669"/>
    <property type="project" value="TreeGrafter"/>
</dbReference>
<dbReference type="CDD" id="cd00466">
    <property type="entry name" value="DHQase_II"/>
    <property type="match status" value="1"/>
</dbReference>
<dbReference type="EMBL" id="QHBU01000119">
    <property type="protein sequence ID" value="PZR81240.1"/>
    <property type="molecule type" value="Genomic_DNA"/>
</dbReference>
<comment type="similarity">
    <text evidence="3 7">Belongs to the type-II 3-dehydroquinase family.</text>
</comment>
<gene>
    <name evidence="7" type="primary">aroQ</name>
    <name evidence="12" type="ORF">DLM65_06450</name>
    <name evidence="11" type="ORF">JF886_09290</name>
</gene>
<evidence type="ECO:0000256" key="1">
    <source>
        <dbReference type="ARBA" id="ARBA00001864"/>
    </source>
</evidence>
<keyword evidence="6 7" id="KW-0456">Lyase</keyword>
<reference evidence="12" key="2">
    <citation type="submission" date="2018-05" db="EMBL/GenBank/DDBJ databases">
        <authorList>
            <person name="Ferrari B."/>
        </authorList>
    </citation>
    <scope>NUCLEOTIDE SEQUENCE</scope>
    <source>
        <strain evidence="12">RRmetagenome_bin12</strain>
    </source>
</reference>
<reference evidence="12 13" key="1">
    <citation type="journal article" date="2017" name="Nature">
        <title>Atmospheric trace gases support primary production in Antarctic desert surface soil.</title>
        <authorList>
            <person name="Ji M."/>
            <person name="Greening C."/>
            <person name="Vanwonterghem I."/>
            <person name="Carere C.R."/>
            <person name="Bay S.K."/>
            <person name="Steen J.A."/>
            <person name="Montgomery K."/>
            <person name="Lines T."/>
            <person name="Beardall J."/>
            <person name="van Dorst J."/>
            <person name="Snape I."/>
            <person name="Stott M.B."/>
            <person name="Hugenholtz P."/>
            <person name="Ferrari B.C."/>
        </authorList>
    </citation>
    <scope>NUCLEOTIDE SEQUENCE [LARGE SCALE GENOMIC DNA]</scope>
    <source>
        <strain evidence="12">RRmetagenome_bin12</strain>
    </source>
</reference>
<dbReference type="SUPFAM" id="SSF52304">
    <property type="entry name" value="Type II 3-dehydroquinate dehydratase"/>
    <property type="match status" value="1"/>
</dbReference>
<evidence type="ECO:0000313" key="13">
    <source>
        <dbReference type="Proteomes" id="UP000248724"/>
    </source>
</evidence>
<dbReference type="Proteomes" id="UP000248724">
    <property type="component" value="Unassembled WGS sequence"/>
</dbReference>
<dbReference type="Pfam" id="PF01220">
    <property type="entry name" value="DHquinase_II"/>
    <property type="match status" value="1"/>
</dbReference>
<proteinExistence type="inferred from homology"/>
<dbReference type="InterPro" id="IPR001874">
    <property type="entry name" value="DHquinase_II"/>
</dbReference>
<evidence type="ECO:0000313" key="14">
    <source>
        <dbReference type="Proteomes" id="UP000606991"/>
    </source>
</evidence>
<comment type="catalytic activity">
    <reaction evidence="1 7">
        <text>3-dehydroquinate = 3-dehydroshikimate + H2O</text>
        <dbReference type="Rhea" id="RHEA:21096"/>
        <dbReference type="ChEBI" id="CHEBI:15377"/>
        <dbReference type="ChEBI" id="CHEBI:16630"/>
        <dbReference type="ChEBI" id="CHEBI:32364"/>
        <dbReference type="EC" id="4.2.1.10"/>
    </reaction>
</comment>
<keyword evidence="7" id="KW-0028">Amino-acid biosynthesis</keyword>
<evidence type="ECO:0000313" key="11">
    <source>
        <dbReference type="EMBL" id="MBJ7595036.1"/>
    </source>
</evidence>
<dbReference type="PIRSF" id="PIRSF001399">
    <property type="entry name" value="DHquinase_II"/>
    <property type="match status" value="1"/>
</dbReference>
<dbReference type="GO" id="GO:0008652">
    <property type="term" value="P:amino acid biosynthetic process"/>
    <property type="evidence" value="ECO:0007669"/>
    <property type="project" value="UniProtKB-KW"/>
</dbReference>
<evidence type="ECO:0000256" key="5">
    <source>
        <dbReference type="ARBA" id="ARBA00012060"/>
    </source>
</evidence>
<feature type="active site" description="Proton acceptor" evidence="7 8">
    <location>
        <position position="22"/>
    </location>
</feature>
<accession>A0A2W5Z773</accession>
<dbReference type="GO" id="GO:0009423">
    <property type="term" value="P:chorismate biosynthetic process"/>
    <property type="evidence" value="ECO:0007669"/>
    <property type="project" value="UniProtKB-UniRule"/>
</dbReference>
<reference evidence="11 14" key="3">
    <citation type="submission" date="2020-10" db="EMBL/GenBank/DDBJ databases">
        <title>Ca. Dormibacterota MAGs.</title>
        <authorList>
            <person name="Montgomery K."/>
        </authorList>
    </citation>
    <scope>NUCLEOTIDE SEQUENCE [LARGE SCALE GENOMIC DNA]</scope>
    <source>
        <strain evidence="11">SC8812_S17_18</strain>
    </source>
</reference>
<evidence type="ECO:0000256" key="10">
    <source>
        <dbReference type="PIRSR" id="PIRSR001399-3"/>
    </source>
</evidence>
<dbReference type="AlphaFoldDB" id="A0A2W5Z773"/>
<dbReference type="PANTHER" id="PTHR21272">
    <property type="entry name" value="CATABOLIC 3-DEHYDROQUINASE"/>
    <property type="match status" value="1"/>
</dbReference>
<dbReference type="EC" id="4.2.1.10" evidence="5 7"/>
<dbReference type="GO" id="GO:0009073">
    <property type="term" value="P:aromatic amino acid family biosynthetic process"/>
    <property type="evidence" value="ECO:0007669"/>
    <property type="project" value="UniProtKB-KW"/>
</dbReference>
<feature type="binding site" evidence="7 9">
    <location>
        <position position="73"/>
    </location>
    <ligand>
        <name>substrate</name>
    </ligand>
</feature>
<dbReference type="Proteomes" id="UP000606991">
    <property type="component" value="Unassembled WGS sequence"/>
</dbReference>
<evidence type="ECO:0000313" key="12">
    <source>
        <dbReference type="EMBL" id="PZR81240.1"/>
    </source>
</evidence>
<feature type="active site" description="Proton donor" evidence="7 8">
    <location>
        <position position="99"/>
    </location>
</feature>
<feature type="binding site" evidence="7 9">
    <location>
        <position position="86"/>
    </location>
    <ligand>
        <name>substrate</name>
    </ligand>
</feature>
<comment type="subunit">
    <text evidence="4 7">Homododecamer.</text>
</comment>
<evidence type="ECO:0000256" key="2">
    <source>
        <dbReference type="ARBA" id="ARBA00004902"/>
    </source>
</evidence>
<comment type="function">
    <text evidence="7">Catalyzes a trans-dehydration via an enolate intermediate.</text>
</comment>
<dbReference type="GO" id="GO:0003855">
    <property type="term" value="F:3-dehydroquinate dehydratase activity"/>
    <property type="evidence" value="ECO:0007669"/>
    <property type="project" value="UniProtKB-UniRule"/>
</dbReference>
<organism evidence="12 13">
    <name type="scientific">Candidatus Aeolococcus gillhamiae</name>
    <dbReference type="NCBI Taxonomy" id="3127015"/>
    <lineage>
        <taxon>Bacteria</taxon>
        <taxon>Bacillati</taxon>
        <taxon>Candidatus Dormiibacterota</taxon>
        <taxon>Candidatus Dormibacteria</taxon>
        <taxon>Candidatus Aeolococcales</taxon>
        <taxon>Candidatus Aeolococcaceae</taxon>
        <taxon>Candidatus Aeolococcus</taxon>
    </lineage>
</organism>
<comment type="caution">
    <text evidence="12">The sequence shown here is derived from an EMBL/GenBank/DDBJ whole genome shotgun (WGS) entry which is preliminary data.</text>
</comment>
<feature type="binding site" evidence="7 9">
    <location>
        <begin position="100"/>
        <end position="101"/>
    </location>
    <ligand>
        <name>substrate</name>
    </ligand>
</feature>
<dbReference type="RefSeq" id="WP_337311783.1">
    <property type="nucleotide sequence ID" value="NZ_JAEKNS010000097.1"/>
</dbReference>
<evidence type="ECO:0000256" key="3">
    <source>
        <dbReference type="ARBA" id="ARBA00011037"/>
    </source>
</evidence>
<dbReference type="NCBIfam" id="NF003806">
    <property type="entry name" value="PRK05395.1-3"/>
    <property type="match status" value="1"/>
</dbReference>
<feature type="site" description="Transition state stabilizer" evidence="7 10">
    <location>
        <position position="17"/>
    </location>
</feature>
<feature type="binding site" evidence="7 9">
    <location>
        <position position="110"/>
    </location>
    <ligand>
        <name>substrate</name>
    </ligand>
</feature>
<evidence type="ECO:0000256" key="7">
    <source>
        <dbReference type="HAMAP-Rule" id="MF_00169"/>
    </source>
</evidence>